<protein>
    <recommendedName>
        <fullName evidence="6 19">Adenosylcobinamide-GDP ribazoletransferase</fullName>
        <ecNumber evidence="5 19">2.7.8.26</ecNumber>
    </recommendedName>
    <alternativeName>
        <fullName evidence="16 19">Cobalamin synthase</fullName>
    </alternativeName>
    <alternativeName>
        <fullName evidence="15 19">Cobalamin-5'-phosphate synthase</fullName>
    </alternativeName>
</protein>
<dbReference type="RefSeq" id="WP_315625447.1">
    <property type="nucleotide sequence ID" value="NZ_JAUHMF010000002.1"/>
</dbReference>
<name>A0ABU3NPL2_9CHLR</name>
<evidence type="ECO:0000256" key="15">
    <source>
        <dbReference type="ARBA" id="ARBA00032605"/>
    </source>
</evidence>
<dbReference type="PANTHER" id="PTHR34148:SF1">
    <property type="entry name" value="ADENOSYLCOBINAMIDE-GDP RIBAZOLETRANSFERASE"/>
    <property type="match status" value="1"/>
</dbReference>
<keyword evidence="10 19" id="KW-0812">Transmembrane</keyword>
<evidence type="ECO:0000256" key="9">
    <source>
        <dbReference type="ARBA" id="ARBA00022679"/>
    </source>
</evidence>
<feature type="transmembrane region" description="Helical" evidence="19">
    <location>
        <begin position="66"/>
        <end position="85"/>
    </location>
</feature>
<comment type="subcellular location">
    <subcellularLocation>
        <location evidence="2 19">Cell membrane</location>
        <topology evidence="2 19">Multi-pass membrane protein</topology>
    </subcellularLocation>
</comment>
<evidence type="ECO:0000256" key="18">
    <source>
        <dbReference type="ARBA" id="ARBA00049504"/>
    </source>
</evidence>
<evidence type="ECO:0000256" key="4">
    <source>
        <dbReference type="ARBA" id="ARBA00010561"/>
    </source>
</evidence>
<evidence type="ECO:0000256" key="12">
    <source>
        <dbReference type="ARBA" id="ARBA00022989"/>
    </source>
</evidence>
<feature type="transmembrane region" description="Helical" evidence="19">
    <location>
        <begin position="196"/>
        <end position="216"/>
    </location>
</feature>
<comment type="similarity">
    <text evidence="4 19">Belongs to the CobS family.</text>
</comment>
<feature type="transmembrane region" description="Helical" evidence="19">
    <location>
        <begin position="40"/>
        <end position="59"/>
    </location>
</feature>
<keyword evidence="8 19" id="KW-0169">Cobalamin biosynthesis</keyword>
<organism evidence="20 21">
    <name type="scientific">Thermanaerothrix solaris</name>
    <dbReference type="NCBI Taxonomy" id="3058434"/>
    <lineage>
        <taxon>Bacteria</taxon>
        <taxon>Bacillati</taxon>
        <taxon>Chloroflexota</taxon>
        <taxon>Anaerolineae</taxon>
        <taxon>Anaerolineales</taxon>
        <taxon>Anaerolineaceae</taxon>
        <taxon>Thermanaerothrix</taxon>
    </lineage>
</organism>
<feature type="transmembrane region" description="Helical" evidence="19">
    <location>
        <begin position="141"/>
        <end position="158"/>
    </location>
</feature>
<evidence type="ECO:0000256" key="13">
    <source>
        <dbReference type="ARBA" id="ARBA00023136"/>
    </source>
</evidence>
<keyword evidence="9 19" id="KW-0808">Transferase</keyword>
<dbReference type="Proteomes" id="UP001254165">
    <property type="component" value="Unassembled WGS sequence"/>
</dbReference>
<sequence length="247" mass="26477">MRPSSTGSLWRGLRLALAFLTRVPLPSPHPAIPFEQALPWFPWVGLLFGGIGLGLAQALSRLFSPLLVASLILFAWAVLSGFLHLDGLADCWDALFPPLPPEKRWQVLKDPHLGAFGVIGLMLHLLVKLMALLAVLNLHPLGVLVAPVWARWLVLWVGRLPPARPEGLGATFVQAVTQRALLWSSPLPLLVIPLGGWHSLIALPLAAAGSAALGWLARRRLGGISGDVLGAVIEVSETLVLLAFAIP</sequence>
<evidence type="ECO:0000256" key="2">
    <source>
        <dbReference type="ARBA" id="ARBA00004651"/>
    </source>
</evidence>
<evidence type="ECO:0000256" key="6">
    <source>
        <dbReference type="ARBA" id="ARBA00015850"/>
    </source>
</evidence>
<gene>
    <name evidence="19 20" type="primary">cobS</name>
    <name evidence="20" type="ORF">QYE77_10950</name>
</gene>
<evidence type="ECO:0000256" key="7">
    <source>
        <dbReference type="ARBA" id="ARBA00022475"/>
    </source>
</evidence>
<accession>A0ABU3NPL2</accession>
<feature type="transmembrane region" description="Helical" evidence="19">
    <location>
        <begin position="113"/>
        <end position="134"/>
    </location>
</feature>
<dbReference type="PANTHER" id="PTHR34148">
    <property type="entry name" value="ADENOSYLCOBINAMIDE-GDP RIBAZOLETRANSFERASE"/>
    <property type="match status" value="1"/>
</dbReference>
<keyword evidence="11 19" id="KW-0460">Magnesium</keyword>
<evidence type="ECO:0000256" key="19">
    <source>
        <dbReference type="HAMAP-Rule" id="MF_00719"/>
    </source>
</evidence>
<dbReference type="EC" id="2.7.8.26" evidence="5 19"/>
<reference evidence="20 21" key="1">
    <citation type="submission" date="2023-07" db="EMBL/GenBank/DDBJ databases">
        <title>Novel species of Thermanaerothrix with wide hydrolytic capabilities.</title>
        <authorList>
            <person name="Zayulina K.S."/>
            <person name="Podosokorskaya O.A."/>
            <person name="Elcheninov A.G."/>
        </authorList>
    </citation>
    <scope>NUCLEOTIDE SEQUENCE [LARGE SCALE GENOMIC DNA]</scope>
    <source>
        <strain evidence="20 21">4228-RoL</strain>
    </source>
</reference>
<evidence type="ECO:0000256" key="3">
    <source>
        <dbReference type="ARBA" id="ARBA00004663"/>
    </source>
</evidence>
<evidence type="ECO:0000256" key="1">
    <source>
        <dbReference type="ARBA" id="ARBA00001946"/>
    </source>
</evidence>
<evidence type="ECO:0000256" key="14">
    <source>
        <dbReference type="ARBA" id="ARBA00025228"/>
    </source>
</evidence>
<evidence type="ECO:0000256" key="17">
    <source>
        <dbReference type="ARBA" id="ARBA00048623"/>
    </source>
</evidence>
<keyword evidence="21" id="KW-1185">Reference proteome</keyword>
<dbReference type="Pfam" id="PF02654">
    <property type="entry name" value="CobS"/>
    <property type="match status" value="1"/>
</dbReference>
<comment type="cofactor">
    <cofactor evidence="1 19">
        <name>Mg(2+)</name>
        <dbReference type="ChEBI" id="CHEBI:18420"/>
    </cofactor>
</comment>
<comment type="catalytic activity">
    <reaction evidence="18 19">
        <text>alpha-ribazole 5'-phosphate + adenosylcob(III)inamide-GDP = adenosylcob(III)alamin 5'-phosphate + GMP + H(+)</text>
        <dbReference type="Rhea" id="RHEA:23560"/>
        <dbReference type="ChEBI" id="CHEBI:15378"/>
        <dbReference type="ChEBI" id="CHEBI:57918"/>
        <dbReference type="ChEBI" id="CHEBI:58115"/>
        <dbReference type="ChEBI" id="CHEBI:60487"/>
        <dbReference type="ChEBI" id="CHEBI:60493"/>
        <dbReference type="EC" id="2.7.8.26"/>
    </reaction>
</comment>
<keyword evidence="7 19" id="KW-1003">Cell membrane</keyword>
<comment type="pathway">
    <text evidence="3 19">Cofactor biosynthesis; adenosylcobalamin biosynthesis; adenosylcobalamin from cob(II)yrinate a,c-diamide: step 7/7.</text>
</comment>
<evidence type="ECO:0000313" key="20">
    <source>
        <dbReference type="EMBL" id="MDT8898784.1"/>
    </source>
</evidence>
<dbReference type="HAMAP" id="MF_00719">
    <property type="entry name" value="CobS"/>
    <property type="match status" value="1"/>
</dbReference>
<evidence type="ECO:0000256" key="5">
    <source>
        <dbReference type="ARBA" id="ARBA00013200"/>
    </source>
</evidence>
<evidence type="ECO:0000256" key="10">
    <source>
        <dbReference type="ARBA" id="ARBA00022692"/>
    </source>
</evidence>
<evidence type="ECO:0000256" key="8">
    <source>
        <dbReference type="ARBA" id="ARBA00022573"/>
    </source>
</evidence>
<feature type="transmembrane region" description="Helical" evidence="19">
    <location>
        <begin position="228"/>
        <end position="246"/>
    </location>
</feature>
<dbReference type="InterPro" id="IPR003805">
    <property type="entry name" value="CobS"/>
</dbReference>
<dbReference type="NCBIfam" id="TIGR00317">
    <property type="entry name" value="cobS"/>
    <property type="match status" value="1"/>
</dbReference>
<evidence type="ECO:0000256" key="16">
    <source>
        <dbReference type="ARBA" id="ARBA00032853"/>
    </source>
</evidence>
<comment type="caution">
    <text evidence="20">The sequence shown here is derived from an EMBL/GenBank/DDBJ whole genome shotgun (WGS) entry which is preliminary data.</text>
</comment>
<proteinExistence type="inferred from homology"/>
<dbReference type="GO" id="GO:0051073">
    <property type="term" value="F:adenosylcobinamide-GDP ribazoletransferase activity"/>
    <property type="evidence" value="ECO:0007669"/>
    <property type="project" value="UniProtKB-EC"/>
</dbReference>
<evidence type="ECO:0000313" key="21">
    <source>
        <dbReference type="Proteomes" id="UP001254165"/>
    </source>
</evidence>
<evidence type="ECO:0000256" key="11">
    <source>
        <dbReference type="ARBA" id="ARBA00022842"/>
    </source>
</evidence>
<keyword evidence="12 19" id="KW-1133">Transmembrane helix</keyword>
<comment type="catalytic activity">
    <reaction evidence="17 19">
        <text>alpha-ribazole + adenosylcob(III)inamide-GDP = adenosylcob(III)alamin + GMP + H(+)</text>
        <dbReference type="Rhea" id="RHEA:16049"/>
        <dbReference type="ChEBI" id="CHEBI:10329"/>
        <dbReference type="ChEBI" id="CHEBI:15378"/>
        <dbReference type="ChEBI" id="CHEBI:18408"/>
        <dbReference type="ChEBI" id="CHEBI:58115"/>
        <dbReference type="ChEBI" id="CHEBI:60487"/>
        <dbReference type="EC" id="2.7.8.26"/>
    </reaction>
</comment>
<dbReference type="EMBL" id="JAUHMF010000002">
    <property type="protein sequence ID" value="MDT8898784.1"/>
    <property type="molecule type" value="Genomic_DNA"/>
</dbReference>
<comment type="function">
    <text evidence="14 19">Joins adenosylcobinamide-GDP and alpha-ribazole to generate adenosylcobalamin (Ado-cobalamin). Also synthesizes adenosylcobalamin 5'-phosphate from adenosylcobinamide-GDP and alpha-ribazole 5'-phosphate.</text>
</comment>
<keyword evidence="13 19" id="KW-0472">Membrane</keyword>